<keyword evidence="3 8" id="KW-0853">WD repeat</keyword>
<dbReference type="AlphaFoldDB" id="A0A9Q0RXZ5"/>
<keyword evidence="6 7" id="KW-0206">Cytoskeleton</keyword>
<comment type="function">
    <text evidence="7">Participates in a complex which severs microtubules in an ATP-dependent manner. May act to target the enzymatic subunit of this complex to sites of action such as the centrosome. Microtubule severing may promote rapid reorganization of cellular microtubule arrays and the release of microtubules from the centrosome following nucleation.</text>
</comment>
<dbReference type="InterPro" id="IPR019775">
    <property type="entry name" value="WD40_repeat_CS"/>
</dbReference>
<comment type="subunit">
    <text evidence="7">Interacts with KATNA1. This interaction enhances the microtubule binding and severing activity of KATNA1 and also targets this activity to the centrosome.</text>
</comment>
<dbReference type="EMBL" id="WJQU01000003">
    <property type="protein sequence ID" value="KAJ6638325.1"/>
    <property type="molecule type" value="Genomic_DNA"/>
</dbReference>
<gene>
    <name evidence="12" type="primary">katnb1</name>
    <name evidence="7" type="synonym">KATNB1</name>
    <name evidence="12" type="ORF">Bhyg_11060</name>
</gene>
<dbReference type="InterPro" id="IPR024977">
    <property type="entry name" value="Apc4-like_WD40_dom"/>
</dbReference>
<dbReference type="GO" id="GO:0005813">
    <property type="term" value="C:centrosome"/>
    <property type="evidence" value="ECO:0007669"/>
    <property type="project" value="UniProtKB-SubCell"/>
</dbReference>
<keyword evidence="5" id="KW-0677">Repeat</keyword>
<evidence type="ECO:0000259" key="10">
    <source>
        <dbReference type="Pfam" id="PF12894"/>
    </source>
</evidence>
<feature type="repeat" description="WD" evidence="8">
    <location>
        <begin position="98"/>
        <end position="132"/>
    </location>
</feature>
<feature type="compositionally biased region" description="Basic residues" evidence="9">
    <location>
        <begin position="332"/>
        <end position="344"/>
    </location>
</feature>
<feature type="domain" description="Anaphase-promoting complex subunit 4-like WD40" evidence="10">
    <location>
        <begin position="177"/>
        <end position="230"/>
    </location>
</feature>
<dbReference type="Pfam" id="PF13925">
    <property type="entry name" value="Katanin_con80"/>
    <property type="match status" value="1"/>
</dbReference>
<sequence length="778" mass="88005">MALPRKLASKIYEIEAHAQKVRCLDLGETGRVLVTGGQDRNVNLWAFGNDKCFMSLSDHNGAIDCVKFAYNDNYVYSSDEHGIIKRWDLNGQSGCSTFYGHMKSVRTLDFHPYGEYVVSGSNDTTVRLWDVRKENQCIFKYRGHIANINSVKFSPDGSWIASAGTEGSVIIWDIRTQQRIIEFQEHASPVTCIQFHPFEFLLAAGRNDGSVDLYDLESKKLVSRSETTNTFISSTVKCITFSENGQCLFVGTADGISVIGWEPDRQFDNIESAWSILGDIQVFKNKLYCGSYENQKVEIHAINLDDIFPFYNPLNKPFNPQQSSRKSFSRGNTKHRVSLGKSKRSTQDTINENSSEPPSLDDLSTNSMYQTAPSPLPHGFSFGEYASTRESYLFDSPPNDNYKFSEFVNSTSSPISAESDMFIDNYMSDLDYYPMRSSPGSSNVVEPEREDFPVNSAQPPDYAPKMDITNLTKQTSKFRQPTQRRHSPPSHSIRTTMQRKLSGVSSISTTDLHRIDDHVSMKPIGRAISPVRNFMARQKKNNNKNETNNRESSHLSRNSKITVQILTPPLKQVPARSKTAFDLRSSLPMSPLTQRTTNFHANSASDESSEFHLLNTGHERVYHELQTRYVALESIRKSLRNQDINIMGALKQSIKTNDRSVLVDLLGAIIEKSGTWNLDMCLILLPEIYEMLHSAESKFHTTRACDTLRVILSNFLPVIQANIDGYSPALALGVDIPREERQNKCLECRDWLLRIKALPENRHMGSTLLQLQNLIVDI</sequence>
<keyword evidence="4 7" id="KW-0493">Microtubule</keyword>
<dbReference type="PANTHER" id="PTHR19845:SF0">
    <property type="entry name" value="KATANIN P80 WD40 REPEAT-CONTAINING SUBUNIT B1"/>
    <property type="match status" value="1"/>
</dbReference>
<dbReference type="Gene3D" id="2.130.10.10">
    <property type="entry name" value="YVTN repeat-like/Quinoprotein amine dehydrogenase"/>
    <property type="match status" value="2"/>
</dbReference>
<dbReference type="InterPro" id="IPR001680">
    <property type="entry name" value="WD40_rpt"/>
</dbReference>
<comment type="similarity">
    <text evidence="7">Belongs to the WD repeat KATNB1 family.</text>
</comment>
<dbReference type="GO" id="GO:0000922">
    <property type="term" value="C:spindle pole"/>
    <property type="evidence" value="ECO:0007669"/>
    <property type="project" value="UniProtKB-SubCell"/>
</dbReference>
<dbReference type="GO" id="GO:0007019">
    <property type="term" value="P:microtubule depolymerization"/>
    <property type="evidence" value="ECO:0007669"/>
    <property type="project" value="TreeGrafter"/>
</dbReference>
<feature type="repeat" description="WD" evidence="8">
    <location>
        <begin position="183"/>
        <end position="224"/>
    </location>
</feature>
<feature type="repeat" description="WD" evidence="8">
    <location>
        <begin position="141"/>
        <end position="182"/>
    </location>
</feature>
<evidence type="ECO:0000256" key="3">
    <source>
        <dbReference type="ARBA" id="ARBA00022574"/>
    </source>
</evidence>
<dbReference type="GO" id="GO:0008017">
    <property type="term" value="F:microtubule binding"/>
    <property type="evidence" value="ECO:0007669"/>
    <property type="project" value="UniProtKB-UniRule"/>
</dbReference>
<evidence type="ECO:0000256" key="5">
    <source>
        <dbReference type="ARBA" id="ARBA00022737"/>
    </source>
</evidence>
<dbReference type="GO" id="GO:0008352">
    <property type="term" value="C:katanin complex"/>
    <property type="evidence" value="ECO:0007669"/>
    <property type="project" value="InterPro"/>
</dbReference>
<dbReference type="PROSITE" id="PS00678">
    <property type="entry name" value="WD_REPEATS_1"/>
    <property type="match status" value="1"/>
</dbReference>
<accession>A0A9Q0RXZ5</accession>
<dbReference type="PROSITE" id="PS50294">
    <property type="entry name" value="WD_REPEATS_REGION"/>
    <property type="match status" value="4"/>
</dbReference>
<keyword evidence="2 7" id="KW-0963">Cytoplasm</keyword>
<keyword evidence="13" id="KW-1185">Reference proteome</keyword>
<feature type="compositionally biased region" description="Polar residues" evidence="9">
    <location>
        <begin position="320"/>
        <end position="331"/>
    </location>
</feature>
<dbReference type="SUPFAM" id="SSF50978">
    <property type="entry name" value="WD40 repeat-like"/>
    <property type="match status" value="1"/>
</dbReference>
<feature type="region of interest" description="Disordered" evidence="9">
    <location>
        <begin position="523"/>
        <end position="561"/>
    </location>
</feature>
<evidence type="ECO:0000259" key="11">
    <source>
        <dbReference type="Pfam" id="PF13925"/>
    </source>
</evidence>
<feature type="region of interest" description="Disordered" evidence="9">
    <location>
        <begin position="438"/>
        <end position="509"/>
    </location>
</feature>
<evidence type="ECO:0000256" key="7">
    <source>
        <dbReference type="HAMAP-Rule" id="MF_03022"/>
    </source>
</evidence>
<dbReference type="Pfam" id="PF12894">
    <property type="entry name" value="ANAPC4_WD40"/>
    <property type="match status" value="1"/>
</dbReference>
<name>A0A9Q0RXZ5_9DIPT</name>
<dbReference type="HAMAP" id="MF_03022">
    <property type="entry name" value="Katanin_p80_B1"/>
    <property type="match status" value="1"/>
</dbReference>
<organism evidence="12 13">
    <name type="scientific">Pseudolycoriella hygida</name>
    <dbReference type="NCBI Taxonomy" id="35572"/>
    <lineage>
        <taxon>Eukaryota</taxon>
        <taxon>Metazoa</taxon>
        <taxon>Ecdysozoa</taxon>
        <taxon>Arthropoda</taxon>
        <taxon>Hexapoda</taxon>
        <taxon>Insecta</taxon>
        <taxon>Pterygota</taxon>
        <taxon>Neoptera</taxon>
        <taxon>Endopterygota</taxon>
        <taxon>Diptera</taxon>
        <taxon>Nematocera</taxon>
        <taxon>Sciaroidea</taxon>
        <taxon>Sciaridae</taxon>
        <taxon>Pseudolycoriella</taxon>
    </lineage>
</organism>
<dbReference type="OrthoDB" id="10251605at2759"/>
<dbReference type="CDD" id="cd00200">
    <property type="entry name" value="WD40"/>
    <property type="match status" value="1"/>
</dbReference>
<feature type="region of interest" description="Disordered" evidence="9">
    <location>
        <begin position="320"/>
        <end position="370"/>
    </location>
</feature>
<feature type="repeat" description="WD" evidence="8">
    <location>
        <begin position="14"/>
        <end position="55"/>
    </location>
</feature>
<comment type="subcellular location">
    <subcellularLocation>
        <location evidence="1 7">Cytoplasm</location>
        <location evidence="1 7">Cytoskeleton</location>
    </subcellularLocation>
    <subcellularLocation>
        <location evidence="7">Cytoplasm</location>
    </subcellularLocation>
    <subcellularLocation>
        <location evidence="7">Cytoplasm</location>
        <location evidence="7">Cytoskeleton</location>
        <location evidence="7">Microtubule organizing center</location>
        <location evidence="7">Centrosome</location>
    </subcellularLocation>
    <subcellularLocation>
        <location evidence="7">Cytoplasm</location>
        <location evidence="7">Cytoskeleton</location>
        <location evidence="7">Spindle pole</location>
    </subcellularLocation>
    <subcellularLocation>
        <location evidence="7">Cytoplasm</location>
        <location evidence="7">Cytoskeleton</location>
        <location evidence="7">Spindle</location>
    </subcellularLocation>
    <text evidence="7">Predominantly cytoplasmic. Localized to the interphase centrosome and mitotic spindle poles.</text>
</comment>
<dbReference type="FunFam" id="2.130.10.10:FF:000462">
    <property type="entry name" value="Katanin p80 WD40 repeat-containing subunit B1"/>
    <property type="match status" value="1"/>
</dbReference>
<dbReference type="GO" id="GO:0005737">
    <property type="term" value="C:cytoplasm"/>
    <property type="evidence" value="ECO:0007669"/>
    <property type="project" value="UniProtKB-SubCell"/>
</dbReference>
<dbReference type="InterPro" id="IPR028021">
    <property type="entry name" value="Katanin_C-terminal"/>
</dbReference>
<keyword evidence="7" id="KW-0131">Cell cycle</keyword>
<evidence type="ECO:0000256" key="2">
    <source>
        <dbReference type="ARBA" id="ARBA00022490"/>
    </source>
</evidence>
<keyword evidence="7" id="KW-0498">Mitosis</keyword>
<feature type="compositionally biased region" description="Polar residues" evidence="9">
    <location>
        <begin position="347"/>
        <end position="370"/>
    </location>
</feature>
<dbReference type="InterPro" id="IPR036322">
    <property type="entry name" value="WD40_repeat_dom_sf"/>
</dbReference>
<dbReference type="InterPro" id="IPR020472">
    <property type="entry name" value="WD40_PAC1"/>
</dbReference>
<dbReference type="InterPro" id="IPR026962">
    <property type="entry name" value="KTNB1"/>
</dbReference>
<reference evidence="12" key="1">
    <citation type="submission" date="2022-07" db="EMBL/GenBank/DDBJ databases">
        <authorList>
            <person name="Trinca V."/>
            <person name="Uliana J.V.C."/>
            <person name="Torres T.T."/>
            <person name="Ward R.J."/>
            <person name="Monesi N."/>
        </authorList>
    </citation>
    <scope>NUCLEOTIDE SEQUENCE</scope>
    <source>
        <strain evidence="12">HSMRA1968</strain>
        <tissue evidence="12">Whole embryos</tissue>
    </source>
</reference>
<evidence type="ECO:0000313" key="13">
    <source>
        <dbReference type="Proteomes" id="UP001151699"/>
    </source>
</evidence>
<dbReference type="PRINTS" id="PR00320">
    <property type="entry name" value="GPROTEINBRPT"/>
</dbReference>
<feature type="repeat" description="WD" evidence="8">
    <location>
        <begin position="56"/>
        <end position="90"/>
    </location>
</feature>
<dbReference type="GO" id="GO:0051301">
    <property type="term" value="P:cell division"/>
    <property type="evidence" value="ECO:0007669"/>
    <property type="project" value="UniProtKB-KW"/>
</dbReference>
<dbReference type="Proteomes" id="UP001151699">
    <property type="component" value="Chromosome X"/>
</dbReference>
<evidence type="ECO:0000256" key="8">
    <source>
        <dbReference type="PROSITE-ProRule" id="PRU00221"/>
    </source>
</evidence>
<evidence type="ECO:0000256" key="9">
    <source>
        <dbReference type="SAM" id="MobiDB-lite"/>
    </source>
</evidence>
<dbReference type="Pfam" id="PF00400">
    <property type="entry name" value="WD40"/>
    <property type="match status" value="4"/>
</dbReference>
<feature type="compositionally biased region" description="Polar residues" evidence="9">
    <location>
        <begin position="469"/>
        <end position="481"/>
    </location>
</feature>
<evidence type="ECO:0000313" key="12">
    <source>
        <dbReference type="EMBL" id="KAJ6638325.1"/>
    </source>
</evidence>
<protein>
    <recommendedName>
        <fullName evidence="7">Katanin p80 WD40 repeat-containing subunit B1</fullName>
        <shortName evidence="7">Katanin p80 subunit B1</shortName>
    </recommendedName>
    <alternativeName>
        <fullName evidence="7">p80 katanin</fullName>
    </alternativeName>
</protein>
<feature type="domain" description="Katanin p80 subunit C-terminal" evidence="11">
    <location>
        <begin position="617"/>
        <end position="763"/>
    </location>
</feature>
<evidence type="ECO:0000256" key="6">
    <source>
        <dbReference type="ARBA" id="ARBA00023212"/>
    </source>
</evidence>
<feature type="compositionally biased region" description="Polar residues" evidence="9">
    <location>
        <begin position="489"/>
        <end position="509"/>
    </location>
</feature>
<evidence type="ECO:0000256" key="1">
    <source>
        <dbReference type="ARBA" id="ARBA00004245"/>
    </source>
</evidence>
<dbReference type="SMART" id="SM00320">
    <property type="entry name" value="WD40"/>
    <property type="match status" value="6"/>
</dbReference>
<dbReference type="GO" id="GO:0005874">
    <property type="term" value="C:microtubule"/>
    <property type="evidence" value="ECO:0007669"/>
    <property type="project" value="UniProtKB-KW"/>
</dbReference>
<dbReference type="InterPro" id="IPR015943">
    <property type="entry name" value="WD40/YVTN_repeat-like_dom_sf"/>
</dbReference>
<dbReference type="PROSITE" id="PS50082">
    <property type="entry name" value="WD_REPEATS_2"/>
    <property type="match status" value="5"/>
</dbReference>
<dbReference type="PANTHER" id="PTHR19845">
    <property type="entry name" value="KATANIN P80 SUBUNIT"/>
    <property type="match status" value="1"/>
</dbReference>
<evidence type="ECO:0000256" key="4">
    <source>
        <dbReference type="ARBA" id="ARBA00022701"/>
    </source>
</evidence>
<proteinExistence type="inferred from homology"/>
<comment type="caution">
    <text evidence="12">The sequence shown here is derived from an EMBL/GenBank/DDBJ whole genome shotgun (WGS) entry which is preliminary data.</text>
</comment>
<keyword evidence="7" id="KW-0132">Cell division</keyword>
<dbReference type="GO" id="GO:0051013">
    <property type="term" value="P:microtubule severing"/>
    <property type="evidence" value="ECO:0007669"/>
    <property type="project" value="UniProtKB-UniRule"/>
</dbReference>